<feature type="transmembrane region" description="Helical" evidence="7">
    <location>
        <begin position="38"/>
        <end position="58"/>
    </location>
</feature>
<dbReference type="SUPFAM" id="SSF52540">
    <property type="entry name" value="P-loop containing nucleoside triphosphate hydrolases"/>
    <property type="match status" value="1"/>
</dbReference>
<feature type="domain" description="Tyrosine-protein kinase G-rich" evidence="9">
    <location>
        <begin position="401"/>
        <end position="480"/>
    </location>
</feature>
<evidence type="ECO:0000256" key="4">
    <source>
        <dbReference type="ARBA" id="ARBA00022840"/>
    </source>
</evidence>
<dbReference type="AlphaFoldDB" id="A0A271IXI4"/>
<reference evidence="10 11" key="1">
    <citation type="submission" date="2016-11" db="EMBL/GenBank/DDBJ databases">
        <title>Study of marine rhodopsin-containing bacteria.</title>
        <authorList>
            <person name="Yoshizawa S."/>
            <person name="Kumagai Y."/>
            <person name="Kogure K."/>
        </authorList>
    </citation>
    <scope>NUCLEOTIDE SEQUENCE [LARGE SCALE GENOMIC DNA]</scope>
    <source>
        <strain evidence="10 11">SAORIC-28</strain>
    </source>
</reference>
<dbReference type="Pfam" id="PF13614">
    <property type="entry name" value="AAA_31"/>
    <property type="match status" value="1"/>
</dbReference>
<organism evidence="10 11">
    <name type="scientific">Rubrivirga marina</name>
    <dbReference type="NCBI Taxonomy" id="1196024"/>
    <lineage>
        <taxon>Bacteria</taxon>
        <taxon>Pseudomonadati</taxon>
        <taxon>Rhodothermota</taxon>
        <taxon>Rhodothermia</taxon>
        <taxon>Rhodothermales</taxon>
        <taxon>Rubricoccaceae</taxon>
        <taxon>Rubrivirga</taxon>
    </lineage>
</organism>
<evidence type="ECO:0000256" key="3">
    <source>
        <dbReference type="ARBA" id="ARBA00022777"/>
    </source>
</evidence>
<sequence length="755" mass="80600">MSITPTSSSRDPLLYAPAPGGGLRSGLQSLSRLLRRHWLIVAGSIALALAIAGAYLYFTPDMYRAESVLLSEESDPNDPDDALSLGFVPGPTEEGPDEQLLMLRESSALAQEVAAQLLGGSGTAAGPAGAESPEALARQLRATVEFTAYEPNAIGIAATSTDPREAARIADVYAEVAIAHARNESKRRLAESRAFAEERLASAEADLRDAEGALAGFMSREGTAGLDAEAAAVVNDGARLASSVREAAAALQARRASVRATETELGRIRPGLARRVASGVDREIEAAQTQIATLETRLEQFYQNTPEARSDPSDPRARPLRDEIAQWRQRVDDLSAQYVQETLAAGGSNAGDASSGISYATELERRLIDDRIAITGLEAQIAAQRGQLGSYAARRQSIPRQSVAVGQLERKRASAEQLYLYLANTLQEITIAENSEIGSLQLLRRATTPDAPLNRGPVQVLGLAALLGLLLGFGTALARSRIDARVHTPEDIEALGMPLLGVIPKVEDHAAAAEGGPMGNVVAVLDAQSAAAEAYRHLYSRIQFSRPDRVVEVVLVTSPEVGAGKSTTALNLAATMARANRRTLVIDADLRRPSVGRYLGVDGGPSLQSLIDRDGSLEDAEALVEGAFTPVWNLYALATSTPVEVPMELLTSERLRELLGAFRSRFDTIVIDTPPMMVASDAALLASQSDACLLVVSSGQTDTEALAQSRRELEDAGGHVIGVVLNQFDPAEARYKSTYGYRERHYASYHDLRVN</sequence>
<feature type="domain" description="AAA" evidence="8">
    <location>
        <begin position="560"/>
        <end position="701"/>
    </location>
</feature>
<dbReference type="GO" id="GO:0004713">
    <property type="term" value="F:protein tyrosine kinase activity"/>
    <property type="evidence" value="ECO:0007669"/>
    <property type="project" value="UniProtKB-KW"/>
</dbReference>
<keyword evidence="11" id="KW-1185">Reference proteome</keyword>
<evidence type="ECO:0000313" key="11">
    <source>
        <dbReference type="Proteomes" id="UP000216339"/>
    </source>
</evidence>
<dbReference type="InterPro" id="IPR032807">
    <property type="entry name" value="GNVR"/>
</dbReference>
<keyword evidence="1" id="KW-0808">Transferase</keyword>
<dbReference type="InterPro" id="IPR027417">
    <property type="entry name" value="P-loop_NTPase"/>
</dbReference>
<keyword evidence="6" id="KW-0175">Coiled coil</keyword>
<dbReference type="InterPro" id="IPR005702">
    <property type="entry name" value="Wzc-like_C"/>
</dbReference>
<dbReference type="Gene3D" id="3.40.50.300">
    <property type="entry name" value="P-loop containing nucleotide triphosphate hydrolases"/>
    <property type="match status" value="1"/>
</dbReference>
<dbReference type="Proteomes" id="UP000216339">
    <property type="component" value="Unassembled WGS sequence"/>
</dbReference>
<name>A0A271IXI4_9BACT</name>
<gene>
    <name evidence="10" type="ORF">BSZ37_05635</name>
</gene>
<evidence type="ECO:0000313" key="10">
    <source>
        <dbReference type="EMBL" id="PAP75956.1"/>
    </source>
</evidence>
<keyword evidence="2" id="KW-0547">Nucleotide-binding</keyword>
<dbReference type="PROSITE" id="PS51318">
    <property type="entry name" value="TAT"/>
    <property type="match status" value="1"/>
</dbReference>
<keyword evidence="7" id="KW-1133">Transmembrane helix</keyword>
<keyword evidence="7" id="KW-0472">Membrane</keyword>
<dbReference type="InterPro" id="IPR006311">
    <property type="entry name" value="TAT_signal"/>
</dbReference>
<evidence type="ECO:0000256" key="1">
    <source>
        <dbReference type="ARBA" id="ARBA00022679"/>
    </source>
</evidence>
<evidence type="ECO:0000259" key="8">
    <source>
        <dbReference type="Pfam" id="PF13614"/>
    </source>
</evidence>
<dbReference type="Pfam" id="PF13807">
    <property type="entry name" value="GNVR"/>
    <property type="match status" value="1"/>
</dbReference>
<keyword evidence="4" id="KW-0067">ATP-binding</keyword>
<protein>
    <recommendedName>
        <fullName evidence="12">AAA domain-containing protein</fullName>
    </recommendedName>
</protein>
<evidence type="ECO:0000256" key="2">
    <source>
        <dbReference type="ARBA" id="ARBA00022741"/>
    </source>
</evidence>
<evidence type="ECO:0000259" key="9">
    <source>
        <dbReference type="Pfam" id="PF13807"/>
    </source>
</evidence>
<dbReference type="GO" id="GO:0005524">
    <property type="term" value="F:ATP binding"/>
    <property type="evidence" value="ECO:0007669"/>
    <property type="project" value="UniProtKB-KW"/>
</dbReference>
<evidence type="ECO:0000256" key="6">
    <source>
        <dbReference type="SAM" id="Coils"/>
    </source>
</evidence>
<dbReference type="NCBIfam" id="TIGR01007">
    <property type="entry name" value="eps_fam"/>
    <property type="match status" value="1"/>
</dbReference>
<dbReference type="InterPro" id="IPR050445">
    <property type="entry name" value="Bact_polysacc_biosynth/exp"/>
</dbReference>
<dbReference type="InterPro" id="IPR025669">
    <property type="entry name" value="AAA_dom"/>
</dbReference>
<dbReference type="PANTHER" id="PTHR32309">
    <property type="entry name" value="TYROSINE-PROTEIN KINASE"/>
    <property type="match status" value="1"/>
</dbReference>
<keyword evidence="5" id="KW-0829">Tyrosine-protein kinase</keyword>
<keyword evidence="7" id="KW-0812">Transmembrane</keyword>
<proteinExistence type="predicted"/>
<keyword evidence="3" id="KW-0418">Kinase</keyword>
<comment type="caution">
    <text evidence="10">The sequence shown here is derived from an EMBL/GenBank/DDBJ whole genome shotgun (WGS) entry which is preliminary data.</text>
</comment>
<accession>A0A271IXI4</accession>
<dbReference type="EMBL" id="MQWD01000001">
    <property type="protein sequence ID" value="PAP75956.1"/>
    <property type="molecule type" value="Genomic_DNA"/>
</dbReference>
<evidence type="ECO:0000256" key="5">
    <source>
        <dbReference type="ARBA" id="ARBA00023137"/>
    </source>
</evidence>
<feature type="coiled-coil region" evidence="6">
    <location>
        <begin position="277"/>
        <end position="304"/>
    </location>
</feature>
<dbReference type="CDD" id="cd05387">
    <property type="entry name" value="BY-kinase"/>
    <property type="match status" value="1"/>
</dbReference>
<evidence type="ECO:0000256" key="7">
    <source>
        <dbReference type="SAM" id="Phobius"/>
    </source>
</evidence>
<evidence type="ECO:0008006" key="12">
    <source>
        <dbReference type="Google" id="ProtNLM"/>
    </source>
</evidence>
<feature type="coiled-coil region" evidence="6">
    <location>
        <begin position="186"/>
        <end position="213"/>
    </location>
</feature>
<dbReference type="PANTHER" id="PTHR32309:SF31">
    <property type="entry name" value="CAPSULAR EXOPOLYSACCHARIDE FAMILY"/>
    <property type="match status" value="1"/>
</dbReference>
<dbReference type="RefSeq" id="WP_095509600.1">
    <property type="nucleotide sequence ID" value="NZ_MQWD01000001.1"/>
</dbReference>
<dbReference type="OrthoDB" id="9794577at2"/>